<comment type="caution">
    <text evidence="1">The sequence shown here is derived from an EMBL/GenBank/DDBJ whole genome shotgun (WGS) entry which is preliminary data.</text>
</comment>
<reference evidence="1 2" key="1">
    <citation type="journal article" date="2013" name="Curr. Biol.">
        <title>The Genome of the Foraminiferan Reticulomyxa filosa.</title>
        <authorList>
            <person name="Glockner G."/>
            <person name="Hulsmann N."/>
            <person name="Schleicher M."/>
            <person name="Noegel A.A."/>
            <person name="Eichinger L."/>
            <person name="Gallinger C."/>
            <person name="Pawlowski J."/>
            <person name="Sierra R."/>
            <person name="Euteneuer U."/>
            <person name="Pillet L."/>
            <person name="Moustafa A."/>
            <person name="Platzer M."/>
            <person name="Groth M."/>
            <person name="Szafranski K."/>
            <person name="Schliwa M."/>
        </authorList>
    </citation>
    <scope>NUCLEOTIDE SEQUENCE [LARGE SCALE GENOMIC DNA]</scope>
</reference>
<dbReference type="AlphaFoldDB" id="X6LH60"/>
<accession>X6LH60</accession>
<evidence type="ECO:0000313" key="2">
    <source>
        <dbReference type="Proteomes" id="UP000023152"/>
    </source>
</evidence>
<dbReference type="Proteomes" id="UP000023152">
    <property type="component" value="Unassembled WGS sequence"/>
</dbReference>
<gene>
    <name evidence="1" type="ORF">RFI_36132</name>
</gene>
<protein>
    <submittedName>
        <fullName evidence="1">Uncharacterized protein</fullName>
    </submittedName>
</protein>
<sequence>MSREYFAKLKYSKRFPKETTDAIIENKGVGINQKQEESPKKHQNLLKMFKKFSCHVIVNILSCLVQLTP</sequence>
<keyword evidence="2" id="KW-1185">Reference proteome</keyword>
<evidence type="ECO:0000313" key="1">
    <source>
        <dbReference type="EMBL" id="ETO01308.1"/>
    </source>
</evidence>
<organism evidence="1 2">
    <name type="scientific">Reticulomyxa filosa</name>
    <dbReference type="NCBI Taxonomy" id="46433"/>
    <lineage>
        <taxon>Eukaryota</taxon>
        <taxon>Sar</taxon>
        <taxon>Rhizaria</taxon>
        <taxon>Retaria</taxon>
        <taxon>Foraminifera</taxon>
        <taxon>Monothalamids</taxon>
        <taxon>Reticulomyxidae</taxon>
        <taxon>Reticulomyxa</taxon>
    </lineage>
</organism>
<name>X6LH60_RETFI</name>
<dbReference type="EMBL" id="ASPP01038661">
    <property type="protein sequence ID" value="ETO01308.1"/>
    <property type="molecule type" value="Genomic_DNA"/>
</dbReference>
<proteinExistence type="predicted"/>